<evidence type="ECO:0000256" key="6">
    <source>
        <dbReference type="SAM" id="Phobius"/>
    </source>
</evidence>
<name>A0ABR4AU60_9LECA</name>
<organism evidence="7 8">
    <name type="scientific">Lepraria finkii</name>
    <dbReference type="NCBI Taxonomy" id="1340010"/>
    <lineage>
        <taxon>Eukaryota</taxon>
        <taxon>Fungi</taxon>
        <taxon>Dikarya</taxon>
        <taxon>Ascomycota</taxon>
        <taxon>Pezizomycotina</taxon>
        <taxon>Lecanoromycetes</taxon>
        <taxon>OSLEUM clade</taxon>
        <taxon>Lecanoromycetidae</taxon>
        <taxon>Lecanorales</taxon>
        <taxon>Lecanorineae</taxon>
        <taxon>Stereocaulaceae</taxon>
        <taxon>Lepraria</taxon>
    </lineage>
</organism>
<evidence type="ECO:0000256" key="4">
    <source>
        <dbReference type="ARBA" id="ARBA00022989"/>
    </source>
</evidence>
<dbReference type="EMBL" id="JBHFEH010000071">
    <property type="protein sequence ID" value="KAL2049121.1"/>
    <property type="molecule type" value="Genomic_DNA"/>
</dbReference>
<feature type="transmembrane region" description="Helical" evidence="6">
    <location>
        <begin position="21"/>
        <end position="44"/>
    </location>
</feature>
<evidence type="ECO:0000256" key="5">
    <source>
        <dbReference type="ARBA" id="ARBA00023136"/>
    </source>
</evidence>
<evidence type="ECO:0000256" key="3">
    <source>
        <dbReference type="ARBA" id="ARBA00022692"/>
    </source>
</evidence>
<keyword evidence="4 6" id="KW-1133">Transmembrane helix</keyword>
<comment type="similarity">
    <text evidence="2">Belongs to the ADIPOR family.</text>
</comment>
<evidence type="ECO:0000313" key="7">
    <source>
        <dbReference type="EMBL" id="KAL2049121.1"/>
    </source>
</evidence>
<feature type="transmembrane region" description="Helical" evidence="6">
    <location>
        <begin position="170"/>
        <end position="187"/>
    </location>
</feature>
<comment type="caution">
    <text evidence="7">The sequence shown here is derived from an EMBL/GenBank/DDBJ whole genome shotgun (WGS) entry which is preliminary data.</text>
</comment>
<evidence type="ECO:0000256" key="2">
    <source>
        <dbReference type="ARBA" id="ARBA00007018"/>
    </source>
</evidence>
<dbReference type="InterPro" id="IPR004254">
    <property type="entry name" value="AdipoR/HlyIII-related"/>
</dbReference>
<keyword evidence="3 6" id="KW-0812">Transmembrane</keyword>
<protein>
    <submittedName>
        <fullName evidence="7">Uncharacterized protein</fullName>
    </submittedName>
</protein>
<comment type="subcellular location">
    <subcellularLocation>
        <location evidence="1">Membrane</location>
        <topology evidence="1">Multi-pass membrane protein</topology>
    </subcellularLocation>
</comment>
<keyword evidence="8" id="KW-1185">Reference proteome</keyword>
<dbReference type="PANTHER" id="PTHR20855">
    <property type="entry name" value="ADIPOR/PROGESTIN RECEPTOR-RELATED"/>
    <property type="match status" value="1"/>
</dbReference>
<gene>
    <name evidence="7" type="ORF">ABVK25_010633</name>
</gene>
<evidence type="ECO:0000256" key="1">
    <source>
        <dbReference type="ARBA" id="ARBA00004141"/>
    </source>
</evidence>
<dbReference type="Pfam" id="PF03006">
    <property type="entry name" value="HlyIII"/>
    <property type="match status" value="2"/>
</dbReference>
<dbReference type="PANTHER" id="PTHR20855:SF52">
    <property type="entry name" value="ADIPONECTIN RECEPTOR PROTEIN"/>
    <property type="match status" value="1"/>
</dbReference>
<reference evidence="7 8" key="1">
    <citation type="submission" date="2024-09" db="EMBL/GenBank/DDBJ databases">
        <title>Rethinking Asexuality: The Enigmatic Case of Functional Sexual Genes in Lepraria (Stereocaulaceae).</title>
        <authorList>
            <person name="Doellman M."/>
            <person name="Sun Y."/>
            <person name="Barcenas-Pena A."/>
            <person name="Lumbsch H.T."/>
            <person name="Grewe F."/>
        </authorList>
    </citation>
    <scope>NUCLEOTIDE SEQUENCE [LARGE SCALE GENOMIC DNA]</scope>
    <source>
        <strain evidence="7 8">Grewe 0041</strain>
    </source>
</reference>
<accession>A0ABR4AU60</accession>
<feature type="transmembrane region" description="Helical" evidence="6">
    <location>
        <begin position="60"/>
        <end position="79"/>
    </location>
</feature>
<evidence type="ECO:0000313" key="8">
    <source>
        <dbReference type="Proteomes" id="UP001590951"/>
    </source>
</evidence>
<proteinExistence type="inferred from homology"/>
<sequence length="240" mass="26942">MPIYTYRALYLRYPLATTADIVVFSTFFYGVSICFSLSATYHIITNHSPKVQKFGNQLDYLGIVILMWGSTVPSIYYGFYCHPNLQKAYWTNVFNNHHTLGRSLTDSRQVSVLATLCIIATMHPQFRHPTLRPYRAAMYAGLGLSAIVFVVHGILLHGWTEQNQRMSVDWMGLMALFNLTGAAVYAARVCGQKSNRIGIAHRSTDSGEAAPPEVRYLRKQSSDAACRGDLCRAGAYVWLV</sequence>
<dbReference type="Proteomes" id="UP001590951">
    <property type="component" value="Unassembled WGS sequence"/>
</dbReference>
<feature type="transmembrane region" description="Helical" evidence="6">
    <location>
        <begin position="136"/>
        <end position="158"/>
    </location>
</feature>
<keyword evidence="5 6" id="KW-0472">Membrane</keyword>